<evidence type="ECO:0000256" key="3">
    <source>
        <dbReference type="ARBA" id="ARBA00012925"/>
    </source>
</evidence>
<evidence type="ECO:0000313" key="11">
    <source>
        <dbReference type="Proteomes" id="UP001620626"/>
    </source>
</evidence>
<gene>
    <name evidence="10" type="ORF">niasHT_030179</name>
</gene>
<dbReference type="EC" id="4.2.1.1" evidence="3"/>
<evidence type="ECO:0000259" key="9">
    <source>
        <dbReference type="PROSITE" id="PS51144"/>
    </source>
</evidence>
<dbReference type="PROSITE" id="PS51144">
    <property type="entry name" value="ALPHA_CA_2"/>
    <property type="match status" value="1"/>
</dbReference>
<proteinExistence type="inferred from homology"/>
<dbReference type="EMBL" id="JBICBT010000846">
    <property type="protein sequence ID" value="KAL3097184.1"/>
    <property type="molecule type" value="Genomic_DNA"/>
</dbReference>
<comment type="caution">
    <text evidence="10">The sequence shown here is derived from an EMBL/GenBank/DDBJ whole genome shotgun (WGS) entry which is preliminary data.</text>
</comment>
<dbReference type="Proteomes" id="UP001620626">
    <property type="component" value="Unassembled WGS sequence"/>
</dbReference>
<comment type="catalytic activity">
    <reaction evidence="7">
        <text>hydrogencarbonate + H(+) = CO2 + H2O</text>
        <dbReference type="Rhea" id="RHEA:10748"/>
        <dbReference type="ChEBI" id="CHEBI:15377"/>
        <dbReference type="ChEBI" id="CHEBI:15378"/>
        <dbReference type="ChEBI" id="CHEBI:16526"/>
        <dbReference type="ChEBI" id="CHEBI:17544"/>
        <dbReference type="EC" id="4.2.1.1"/>
    </reaction>
</comment>
<keyword evidence="5" id="KW-0862">Zinc</keyword>
<evidence type="ECO:0000256" key="6">
    <source>
        <dbReference type="ARBA" id="ARBA00023239"/>
    </source>
</evidence>
<protein>
    <recommendedName>
        <fullName evidence="3">carbonic anhydrase</fullName>
        <ecNumber evidence="3">4.2.1.1</ecNumber>
    </recommendedName>
</protein>
<dbReference type="Gene3D" id="3.10.200.10">
    <property type="entry name" value="Alpha carbonic anhydrase"/>
    <property type="match status" value="1"/>
</dbReference>
<keyword evidence="4" id="KW-0479">Metal-binding</keyword>
<dbReference type="InterPro" id="IPR001148">
    <property type="entry name" value="CA_dom"/>
</dbReference>
<evidence type="ECO:0000313" key="10">
    <source>
        <dbReference type="EMBL" id="KAL3097184.1"/>
    </source>
</evidence>
<dbReference type="InterPro" id="IPR023561">
    <property type="entry name" value="Carbonic_anhydrase_a-class"/>
</dbReference>
<feature type="domain" description="Alpha-carbonic anhydrase" evidence="9">
    <location>
        <begin position="41"/>
        <end position="304"/>
    </location>
</feature>
<evidence type="ECO:0000256" key="1">
    <source>
        <dbReference type="ARBA" id="ARBA00001947"/>
    </source>
</evidence>
<name>A0ABD2K2S4_9BILA</name>
<dbReference type="GO" id="GO:0004089">
    <property type="term" value="F:carbonate dehydratase activity"/>
    <property type="evidence" value="ECO:0007669"/>
    <property type="project" value="UniProtKB-EC"/>
</dbReference>
<feature type="compositionally biased region" description="Basic and acidic residues" evidence="8">
    <location>
        <begin position="1"/>
        <end position="24"/>
    </location>
</feature>
<feature type="region of interest" description="Disordered" evidence="8">
    <location>
        <begin position="1"/>
        <end position="34"/>
    </location>
</feature>
<dbReference type="InterPro" id="IPR036398">
    <property type="entry name" value="CA_dom_sf"/>
</dbReference>
<dbReference type="Pfam" id="PF00194">
    <property type="entry name" value="Carb_anhydrase"/>
    <property type="match status" value="1"/>
</dbReference>
<evidence type="ECO:0000256" key="5">
    <source>
        <dbReference type="ARBA" id="ARBA00022833"/>
    </source>
</evidence>
<comment type="similarity">
    <text evidence="2">Belongs to the alpha-carbonic anhydrase family.</text>
</comment>
<dbReference type="PANTHER" id="PTHR18952:SF141">
    <property type="entry name" value="CARBONIC ANHYDRASE"/>
    <property type="match status" value="1"/>
</dbReference>
<dbReference type="CDD" id="cd00326">
    <property type="entry name" value="alpha_CA"/>
    <property type="match status" value="1"/>
</dbReference>
<dbReference type="PANTHER" id="PTHR18952">
    <property type="entry name" value="CARBONIC ANHYDRASE"/>
    <property type="match status" value="1"/>
</dbReference>
<accession>A0ABD2K2S4</accession>
<dbReference type="SUPFAM" id="SSF51069">
    <property type="entry name" value="Carbonic anhydrase"/>
    <property type="match status" value="1"/>
</dbReference>
<sequence>MSDHSSIGRDEDGRSSNKKQRTEPERDEEQTEAVARSLTVKDWDYDEGGQRGPKHWLKLPKGRIWSPIDLKLSDFRSLTTDTPLCLVNYKMPLSGKLINTGRGIKFQPNTTVLYPLIHGGMLDQPYRFVQYHLHWTQRDAEGAEHTLNGFHCQAELHIVHEGVEDSSKLAVLGIFLELDTELETDEPSLFSADEMEVLKNVVEYQQNSVITTTLATKLPPNCCTEDSGDSSVDKFESSFVRYAGSLTTPPCSEIVTWTVFTDPVLITQKQMSLLRAVKDCEGKVILKNYRPSSKLSPKRVFELSYLWGRKYGTLDDVEQETGIGRPTIVDWFNFNRDICAEFFVRNLRFILANKC</sequence>
<keyword evidence="6" id="KW-0456">Lyase</keyword>
<dbReference type="SMART" id="SM01057">
    <property type="entry name" value="Carb_anhydrase"/>
    <property type="match status" value="1"/>
</dbReference>
<evidence type="ECO:0000256" key="8">
    <source>
        <dbReference type="SAM" id="MobiDB-lite"/>
    </source>
</evidence>
<organism evidence="10 11">
    <name type="scientific">Heterodera trifolii</name>
    <dbReference type="NCBI Taxonomy" id="157864"/>
    <lineage>
        <taxon>Eukaryota</taxon>
        <taxon>Metazoa</taxon>
        <taxon>Ecdysozoa</taxon>
        <taxon>Nematoda</taxon>
        <taxon>Chromadorea</taxon>
        <taxon>Rhabditida</taxon>
        <taxon>Tylenchina</taxon>
        <taxon>Tylenchomorpha</taxon>
        <taxon>Tylenchoidea</taxon>
        <taxon>Heteroderidae</taxon>
        <taxon>Heteroderinae</taxon>
        <taxon>Heterodera</taxon>
    </lineage>
</organism>
<evidence type="ECO:0000256" key="4">
    <source>
        <dbReference type="ARBA" id="ARBA00022723"/>
    </source>
</evidence>
<dbReference type="AlphaFoldDB" id="A0ABD2K2S4"/>
<reference evidence="10 11" key="1">
    <citation type="submission" date="2024-10" db="EMBL/GenBank/DDBJ databases">
        <authorList>
            <person name="Kim D."/>
        </authorList>
    </citation>
    <scope>NUCLEOTIDE SEQUENCE [LARGE SCALE GENOMIC DNA]</scope>
    <source>
        <strain evidence="10">BH-2024</strain>
    </source>
</reference>
<evidence type="ECO:0000256" key="7">
    <source>
        <dbReference type="ARBA" id="ARBA00048348"/>
    </source>
</evidence>
<evidence type="ECO:0000256" key="2">
    <source>
        <dbReference type="ARBA" id="ARBA00010718"/>
    </source>
</evidence>
<comment type="cofactor">
    <cofactor evidence="1">
        <name>Zn(2+)</name>
        <dbReference type="ChEBI" id="CHEBI:29105"/>
    </cofactor>
</comment>
<keyword evidence="11" id="KW-1185">Reference proteome</keyword>
<dbReference type="GO" id="GO:0046872">
    <property type="term" value="F:metal ion binding"/>
    <property type="evidence" value="ECO:0007669"/>
    <property type="project" value="UniProtKB-KW"/>
</dbReference>